<reference evidence="2 3" key="1">
    <citation type="journal article" date="2016" name="Int. J. Syst. Evol. Microbiol.">
        <title>Arsenicitalea aurantiaca gen. nov., sp. nov., a new member of the family Hyphomicrobiaceae, isolated from high-arsenic sediment.</title>
        <authorList>
            <person name="Mu Y."/>
            <person name="Zhou L."/>
            <person name="Zeng X.C."/>
            <person name="Liu L."/>
            <person name="Pan Y."/>
            <person name="Chen X."/>
            <person name="Wang J."/>
            <person name="Li S."/>
            <person name="Li W.J."/>
            <person name="Wang Y."/>
        </authorList>
    </citation>
    <scope>NUCLEOTIDE SEQUENCE [LARGE SCALE GENOMIC DNA]</scope>
    <source>
        <strain evidence="2 3">42-50</strain>
    </source>
</reference>
<dbReference type="Proteomes" id="UP000281547">
    <property type="component" value="Unassembled WGS sequence"/>
</dbReference>
<dbReference type="AlphaFoldDB" id="A0A433XB34"/>
<evidence type="ECO:0000313" key="3">
    <source>
        <dbReference type="Proteomes" id="UP000281547"/>
    </source>
</evidence>
<dbReference type="OrthoDB" id="7946850at2"/>
<protein>
    <recommendedName>
        <fullName evidence="4">Type VI secretion system-associated protein TagO</fullName>
    </recommendedName>
</protein>
<evidence type="ECO:0000313" key="2">
    <source>
        <dbReference type="EMBL" id="RUT31218.1"/>
    </source>
</evidence>
<evidence type="ECO:0000256" key="1">
    <source>
        <dbReference type="SAM" id="SignalP"/>
    </source>
</evidence>
<comment type="caution">
    <text evidence="2">The sequence shown here is derived from an EMBL/GenBank/DDBJ whole genome shotgun (WGS) entry which is preliminary data.</text>
</comment>
<feature type="signal peptide" evidence="1">
    <location>
        <begin position="1"/>
        <end position="22"/>
    </location>
</feature>
<proteinExistence type="predicted"/>
<gene>
    <name evidence="2" type="ORF">EMQ25_10165</name>
</gene>
<accession>A0A433XB34</accession>
<evidence type="ECO:0008006" key="4">
    <source>
        <dbReference type="Google" id="ProtNLM"/>
    </source>
</evidence>
<dbReference type="EMBL" id="RZNJ01000003">
    <property type="protein sequence ID" value="RUT31218.1"/>
    <property type="molecule type" value="Genomic_DNA"/>
</dbReference>
<keyword evidence="3" id="KW-1185">Reference proteome</keyword>
<feature type="chain" id="PRO_5019209861" description="Type VI secretion system-associated protein TagO" evidence="1">
    <location>
        <begin position="23"/>
        <end position="195"/>
    </location>
</feature>
<name>A0A433XB34_9HYPH</name>
<organism evidence="2 3">
    <name type="scientific">Arsenicitalea aurantiaca</name>
    <dbReference type="NCBI Taxonomy" id="1783274"/>
    <lineage>
        <taxon>Bacteria</taxon>
        <taxon>Pseudomonadati</taxon>
        <taxon>Pseudomonadota</taxon>
        <taxon>Alphaproteobacteria</taxon>
        <taxon>Hyphomicrobiales</taxon>
        <taxon>Devosiaceae</taxon>
        <taxon>Arsenicitalea</taxon>
    </lineage>
</organism>
<dbReference type="RefSeq" id="WP_127188464.1">
    <property type="nucleotide sequence ID" value="NZ_RZNJ01000003.1"/>
</dbReference>
<keyword evidence="1" id="KW-0732">Signal</keyword>
<sequence length="195" mass="20642">MTLRSVALAMLASTAFGLPATAQTTELERAAACTAIGEDAERLACYDEIFLGPDGVALTPALSHAEFSLVFESERDIPARPSGRRPATLTIACDAGEVAIAFGFANQLVSATGNTAGITLQYDLQPARSSSLRASPDNTALLITDDQEARTLLDQLSGVTTLLVRTTPFRQRSVAVNFRVAPILEQLPAFLEACT</sequence>